<feature type="active site" evidence="1">
    <location>
        <position position="105"/>
    </location>
</feature>
<dbReference type="PANTHER" id="PTHR10127:SF850">
    <property type="entry name" value="METALLOENDOPEPTIDASE"/>
    <property type="match status" value="1"/>
</dbReference>
<dbReference type="GO" id="GO:0016020">
    <property type="term" value="C:membrane"/>
    <property type="evidence" value="ECO:0007669"/>
    <property type="project" value="InterPro"/>
</dbReference>
<reference evidence="6" key="1">
    <citation type="journal article" date="2019" name="bioRxiv">
        <title>The Genome of the Zebra Mussel, Dreissena polymorpha: A Resource for Invasive Species Research.</title>
        <authorList>
            <person name="McCartney M.A."/>
            <person name="Auch B."/>
            <person name="Kono T."/>
            <person name="Mallez S."/>
            <person name="Zhang Y."/>
            <person name="Obille A."/>
            <person name="Becker A."/>
            <person name="Abrahante J.E."/>
            <person name="Garbe J."/>
            <person name="Badalamenti J.P."/>
            <person name="Herman A."/>
            <person name="Mangelson H."/>
            <person name="Liachko I."/>
            <person name="Sullivan S."/>
            <person name="Sone E.D."/>
            <person name="Koren S."/>
            <person name="Silverstein K.A.T."/>
            <person name="Beckman K.B."/>
            <person name="Gohl D.M."/>
        </authorList>
    </citation>
    <scope>NUCLEOTIDE SEQUENCE</scope>
    <source>
        <strain evidence="6">Duluth1</strain>
        <tissue evidence="6">Whole animal</tissue>
    </source>
</reference>
<accession>A0A9D4RMB0</accession>
<dbReference type="InterPro" id="IPR006026">
    <property type="entry name" value="Peptidase_Metallo"/>
</dbReference>
<evidence type="ECO:0000256" key="3">
    <source>
        <dbReference type="SAM" id="MobiDB-lite"/>
    </source>
</evidence>
<gene>
    <name evidence="6" type="ORF">DPMN_034688</name>
</gene>
<dbReference type="AlphaFoldDB" id="A0A9D4RMB0"/>
<evidence type="ECO:0000256" key="1">
    <source>
        <dbReference type="PROSITE-ProRule" id="PRU01211"/>
    </source>
</evidence>
<feature type="domain" description="MAM" evidence="4">
    <location>
        <begin position="225"/>
        <end position="271"/>
    </location>
</feature>
<organism evidence="6 7">
    <name type="scientific">Dreissena polymorpha</name>
    <name type="common">Zebra mussel</name>
    <name type="synonym">Mytilus polymorpha</name>
    <dbReference type="NCBI Taxonomy" id="45954"/>
    <lineage>
        <taxon>Eukaryota</taxon>
        <taxon>Metazoa</taxon>
        <taxon>Spiralia</taxon>
        <taxon>Lophotrochozoa</taxon>
        <taxon>Mollusca</taxon>
        <taxon>Bivalvia</taxon>
        <taxon>Autobranchia</taxon>
        <taxon>Heteroconchia</taxon>
        <taxon>Euheterodonta</taxon>
        <taxon>Imparidentia</taxon>
        <taxon>Neoheterodontei</taxon>
        <taxon>Myida</taxon>
        <taxon>Dreissenoidea</taxon>
        <taxon>Dreissenidae</taxon>
        <taxon>Dreissena</taxon>
    </lineage>
</organism>
<dbReference type="SUPFAM" id="SSF55486">
    <property type="entry name" value="Metalloproteases ('zincins'), catalytic domain"/>
    <property type="match status" value="1"/>
</dbReference>
<keyword evidence="7" id="KW-1185">Reference proteome</keyword>
<reference evidence="6" key="2">
    <citation type="submission" date="2020-11" db="EMBL/GenBank/DDBJ databases">
        <authorList>
            <person name="McCartney M.A."/>
            <person name="Auch B."/>
            <person name="Kono T."/>
            <person name="Mallez S."/>
            <person name="Becker A."/>
            <person name="Gohl D.M."/>
            <person name="Silverstein K.A.T."/>
            <person name="Koren S."/>
            <person name="Bechman K.B."/>
            <person name="Herman A."/>
            <person name="Abrahante J.E."/>
            <person name="Garbe J."/>
        </authorList>
    </citation>
    <scope>NUCLEOTIDE SEQUENCE</scope>
    <source>
        <strain evidence="6">Duluth1</strain>
        <tissue evidence="6">Whole animal</tissue>
    </source>
</reference>
<keyword evidence="2" id="KW-0479">Metal-binding</keyword>
<name>A0A9D4RMB0_DREPO</name>
<keyword evidence="2" id="KW-0378">Hydrolase</keyword>
<dbReference type="GO" id="GO:0004222">
    <property type="term" value="F:metalloendopeptidase activity"/>
    <property type="evidence" value="ECO:0007669"/>
    <property type="project" value="UniProtKB-UniRule"/>
</dbReference>
<dbReference type="EMBL" id="JAIWYP010000002">
    <property type="protein sequence ID" value="KAH3871485.1"/>
    <property type="molecule type" value="Genomic_DNA"/>
</dbReference>
<proteinExistence type="predicted"/>
<sequence length="299" mass="32648">MQRKELAKRRRWANGIVPYEISSTYPATVQTIFKQAMAEIEEKTKVNGKTCIHFKPHAGEPGYVKFVTGNGCQNETAITPVGYIGRQSDVTIGNGCERKGTVMHELLHRARLLARAEQDRPRQLRTEGNFNKYPTGYIDMLGQPYDYGSIMHYSAYAFAIDPHKMTIEPKRPGVTIGQRTALSPTDIKEIQLLYDCIAADPNGHTSDPFVTAPPTTTPAPPTGSDVCTFETGLCTWTNSHSDTMDWTRYHGSTPSANTGPTTDYTGSTSRGDNPKKGLGLGVGLGLGLGSLRLGPEVPV</sequence>
<dbReference type="InterPro" id="IPR000998">
    <property type="entry name" value="MAM_dom"/>
</dbReference>
<dbReference type="Gene3D" id="3.40.390.10">
    <property type="entry name" value="Collagenase (Catalytic Domain)"/>
    <property type="match status" value="1"/>
</dbReference>
<dbReference type="InterPro" id="IPR013320">
    <property type="entry name" value="ConA-like_dom_sf"/>
</dbReference>
<comment type="caution">
    <text evidence="1">Lacks conserved residue(s) required for the propagation of feature annotation.</text>
</comment>
<feature type="domain" description="Peptidase M12A" evidence="5">
    <location>
        <begin position="1"/>
        <end position="197"/>
    </location>
</feature>
<dbReference type="InterPro" id="IPR024079">
    <property type="entry name" value="MetalloPept_cat_dom_sf"/>
</dbReference>
<dbReference type="Gene3D" id="2.60.120.200">
    <property type="match status" value="1"/>
</dbReference>
<dbReference type="InterPro" id="IPR001506">
    <property type="entry name" value="Peptidase_M12A"/>
</dbReference>
<protein>
    <recommendedName>
        <fullName evidence="2">Metalloendopeptidase</fullName>
        <ecNumber evidence="2">3.4.24.-</ecNumber>
    </recommendedName>
</protein>
<dbReference type="EC" id="3.4.24.-" evidence="2"/>
<evidence type="ECO:0000259" key="4">
    <source>
        <dbReference type="PROSITE" id="PS50060"/>
    </source>
</evidence>
<dbReference type="PRINTS" id="PR00480">
    <property type="entry name" value="ASTACIN"/>
</dbReference>
<comment type="caution">
    <text evidence="6">The sequence shown here is derived from an EMBL/GenBank/DDBJ whole genome shotgun (WGS) entry which is preliminary data.</text>
</comment>
<comment type="cofactor">
    <cofactor evidence="2">
        <name>Zn(2+)</name>
        <dbReference type="ChEBI" id="CHEBI:29105"/>
    </cofactor>
    <text evidence="2">Binds 1 zinc ion per subunit.</text>
</comment>
<evidence type="ECO:0000313" key="6">
    <source>
        <dbReference type="EMBL" id="KAH3871485.1"/>
    </source>
</evidence>
<evidence type="ECO:0000256" key="2">
    <source>
        <dbReference type="RuleBase" id="RU361183"/>
    </source>
</evidence>
<keyword evidence="2" id="KW-0645">Protease</keyword>
<dbReference type="PROSITE" id="PS51864">
    <property type="entry name" value="ASTACIN"/>
    <property type="match status" value="1"/>
</dbReference>
<feature type="compositionally biased region" description="Polar residues" evidence="3">
    <location>
        <begin position="251"/>
        <end position="271"/>
    </location>
</feature>
<dbReference type="PROSITE" id="PS50060">
    <property type="entry name" value="MAM_2"/>
    <property type="match status" value="1"/>
</dbReference>
<dbReference type="InterPro" id="IPR034035">
    <property type="entry name" value="Astacin-like_dom"/>
</dbReference>
<dbReference type="SMART" id="SM00235">
    <property type="entry name" value="ZnMc"/>
    <property type="match status" value="1"/>
</dbReference>
<dbReference type="PANTHER" id="PTHR10127">
    <property type="entry name" value="DISCOIDIN, CUB, EGF, LAMININ , AND ZINC METALLOPROTEASE DOMAIN CONTAINING"/>
    <property type="match status" value="1"/>
</dbReference>
<dbReference type="GO" id="GO:0006508">
    <property type="term" value="P:proteolysis"/>
    <property type="evidence" value="ECO:0007669"/>
    <property type="project" value="UniProtKB-KW"/>
</dbReference>
<dbReference type="Proteomes" id="UP000828390">
    <property type="component" value="Unassembled WGS sequence"/>
</dbReference>
<keyword evidence="2" id="KW-0482">Metalloprotease</keyword>
<dbReference type="GO" id="GO:0008270">
    <property type="term" value="F:zinc ion binding"/>
    <property type="evidence" value="ECO:0007669"/>
    <property type="project" value="InterPro"/>
</dbReference>
<feature type="region of interest" description="Disordered" evidence="3">
    <location>
        <begin position="251"/>
        <end position="276"/>
    </location>
</feature>
<dbReference type="SUPFAM" id="SSF49899">
    <property type="entry name" value="Concanavalin A-like lectins/glucanases"/>
    <property type="match status" value="1"/>
</dbReference>
<evidence type="ECO:0000259" key="5">
    <source>
        <dbReference type="PROSITE" id="PS51864"/>
    </source>
</evidence>
<dbReference type="Pfam" id="PF01400">
    <property type="entry name" value="Astacin"/>
    <property type="match status" value="1"/>
</dbReference>
<keyword evidence="2" id="KW-0862">Zinc</keyword>
<dbReference type="Pfam" id="PF00629">
    <property type="entry name" value="MAM"/>
    <property type="match status" value="1"/>
</dbReference>
<dbReference type="CDD" id="cd04280">
    <property type="entry name" value="ZnMc_astacin_like"/>
    <property type="match status" value="1"/>
</dbReference>
<evidence type="ECO:0000313" key="7">
    <source>
        <dbReference type="Proteomes" id="UP000828390"/>
    </source>
</evidence>